<dbReference type="Proteomes" id="UP000696280">
    <property type="component" value="Unassembled WGS sequence"/>
</dbReference>
<gene>
    <name evidence="2" type="ORF">HYFRA_00009529</name>
</gene>
<evidence type="ECO:0000256" key="1">
    <source>
        <dbReference type="SAM" id="MobiDB-lite"/>
    </source>
</evidence>
<protein>
    <submittedName>
        <fullName evidence="2">Uncharacterized protein</fullName>
    </submittedName>
</protein>
<dbReference type="AlphaFoldDB" id="A0A9N9L0P3"/>
<dbReference type="EMBL" id="CAJVRL010000064">
    <property type="protein sequence ID" value="CAG8955575.1"/>
    <property type="molecule type" value="Genomic_DNA"/>
</dbReference>
<feature type="compositionally biased region" description="Basic and acidic residues" evidence="1">
    <location>
        <begin position="648"/>
        <end position="664"/>
    </location>
</feature>
<feature type="region of interest" description="Disordered" evidence="1">
    <location>
        <begin position="633"/>
        <end position="774"/>
    </location>
</feature>
<feature type="region of interest" description="Disordered" evidence="1">
    <location>
        <begin position="793"/>
        <end position="834"/>
    </location>
</feature>
<organism evidence="2 3">
    <name type="scientific">Hymenoscyphus fraxineus</name>
    <dbReference type="NCBI Taxonomy" id="746836"/>
    <lineage>
        <taxon>Eukaryota</taxon>
        <taxon>Fungi</taxon>
        <taxon>Dikarya</taxon>
        <taxon>Ascomycota</taxon>
        <taxon>Pezizomycotina</taxon>
        <taxon>Leotiomycetes</taxon>
        <taxon>Helotiales</taxon>
        <taxon>Helotiaceae</taxon>
        <taxon>Hymenoscyphus</taxon>
    </lineage>
</organism>
<sequence length="1102" mass="122503">MPSRANRSSVNCCTSRTPPSPDGEPPRLAVSPVKTPQRSVNVLHECRKESKELIEPQKTKEYNPPEGANTALTPVAEGVELELGPILENDNARAVSGEPEITPARQASTLKLRSLLLGDKSDTDEEWEHIKLKKSSSTLSAVKQKLKKHLSRETTLSKRRSVSSVGTTDEEIERRAELKRIRHKRIQQELSNEASYDEDAKSLSSIADADTTLGTTINSSWKPGESIPLPRLLSPSLSYPSYPFPAVAEGPSIDEQNEKAETNAIKAEVSPDKLPQIDTVIGTSIDTKIETTPKKEDRTMSRSSGTISRRHSSPVLHDGDSGHFGFPIATCQQERKLSEIPPIPPAPVIEPKRLASIPEPTRSSWRLSFVYNGNSNQEYKIPIPATIEETTMSGPTLRRWLHGQGLRSSSNPISNLDNKDTSTNSSNPKTSVCSVPHDVSGVDGGTESDLQTPHLHQMGISHRLASRTLMPSPSSPELIGWGSVTRADSSSDTSLVRIERSRFLRNTSDSIALSDCIPQSWGNVLQDQTSSHYPSTGNSIQPSAESSRFNLASILASSMNSPAASEIDKLEFPNLEKHLTIATTASDTSPSRPPPLTRQPRKTAFDDSSLLVSETESFREREAELSIVKTRFASAEARRSPSTPVSSKFREEFDLEPKPDETSVPRKSSRFSKLAKFAIKSYDGPSSPLHHSKEELLSVPVPEFNPKPSGQNQKTEDPMGGSWGGSRGKRRGLRRRRRKGSDEPKTVFAALMMKRKKDPKSEKNGESDDNLEAKDAVMDSWEDEMAAIAGKAKMKSKNIVKKKVPTGPDLRFPPSWSRFPSHSRHERSFSAGRPENVEARDFAMTIASNGEPTWYLHERKHHLYHYEGDDHPSHADDARKKGVVEKVAKKLKEEIKNYQNAGEPPEIEDTFGRRSSLNPTLHLDRPELEILPMELQSAAQMEKEVIEQLEEQKRLDDLADMDMGTVDGSVDEDNVPPRSVSIADPKFYDECLVHSNKTGWPKRSESKKGKYRTWSAKDLAEWDGSDLYGSVRSGCGSGRRRRKEVSLRKSTDDYHAELKEMEKLEREKVLRVVEEVWGRKKGKGKGEMTENSVKGVSPEKEM</sequence>
<feature type="region of interest" description="Disordered" evidence="1">
    <location>
        <begin position="954"/>
        <end position="980"/>
    </location>
</feature>
<feature type="compositionally biased region" description="Basic and acidic residues" evidence="1">
    <location>
        <begin position="759"/>
        <end position="774"/>
    </location>
</feature>
<feature type="region of interest" description="Disordered" evidence="1">
    <location>
        <begin position="292"/>
        <end position="317"/>
    </location>
</feature>
<feature type="region of interest" description="Disordered" evidence="1">
    <location>
        <begin position="1"/>
        <end position="71"/>
    </location>
</feature>
<feature type="region of interest" description="Disordered" evidence="1">
    <location>
        <begin position="582"/>
        <end position="603"/>
    </location>
</feature>
<feature type="compositionally biased region" description="Basic residues" evidence="1">
    <location>
        <begin position="793"/>
        <end position="804"/>
    </location>
</feature>
<dbReference type="OrthoDB" id="3437384at2759"/>
<reference evidence="2" key="1">
    <citation type="submission" date="2021-07" db="EMBL/GenBank/DDBJ databases">
        <authorList>
            <person name="Durling M."/>
        </authorList>
    </citation>
    <scope>NUCLEOTIDE SEQUENCE</scope>
</reference>
<feature type="region of interest" description="Disordered" evidence="1">
    <location>
        <begin position="1080"/>
        <end position="1102"/>
    </location>
</feature>
<feature type="region of interest" description="Disordered" evidence="1">
    <location>
        <begin position="897"/>
        <end position="919"/>
    </location>
</feature>
<evidence type="ECO:0000313" key="3">
    <source>
        <dbReference type="Proteomes" id="UP000696280"/>
    </source>
</evidence>
<name>A0A9N9L0P3_9HELO</name>
<accession>A0A9N9L0P3</accession>
<evidence type="ECO:0000313" key="2">
    <source>
        <dbReference type="EMBL" id="CAG8955575.1"/>
    </source>
</evidence>
<feature type="region of interest" description="Disordered" evidence="1">
    <location>
        <begin position="404"/>
        <end position="436"/>
    </location>
</feature>
<comment type="caution">
    <text evidence="2">The sequence shown here is derived from an EMBL/GenBank/DDBJ whole genome shotgun (WGS) entry which is preliminary data.</text>
</comment>
<keyword evidence="3" id="KW-1185">Reference proteome</keyword>
<proteinExistence type="predicted"/>
<feature type="compositionally biased region" description="Basic residues" evidence="1">
    <location>
        <begin position="727"/>
        <end position="739"/>
    </location>
</feature>
<feature type="compositionally biased region" description="Polar residues" evidence="1">
    <location>
        <begin position="1"/>
        <end position="17"/>
    </location>
</feature>
<feature type="compositionally biased region" description="Basic and acidic residues" evidence="1">
    <location>
        <begin position="44"/>
        <end position="63"/>
    </location>
</feature>
<feature type="compositionally biased region" description="Polar residues" evidence="1">
    <location>
        <begin position="406"/>
        <end position="433"/>
    </location>
</feature>